<evidence type="ECO:0000256" key="7">
    <source>
        <dbReference type="RuleBase" id="RU363032"/>
    </source>
</evidence>
<feature type="domain" description="ABC transmembrane type-1" evidence="8">
    <location>
        <begin position="16"/>
        <end position="208"/>
    </location>
</feature>
<evidence type="ECO:0000256" key="1">
    <source>
        <dbReference type="ARBA" id="ARBA00004651"/>
    </source>
</evidence>
<evidence type="ECO:0000259" key="8">
    <source>
        <dbReference type="PROSITE" id="PS50928"/>
    </source>
</evidence>
<comment type="subcellular location">
    <subcellularLocation>
        <location evidence="1 7">Cell membrane</location>
        <topology evidence="1 7">Multi-pass membrane protein</topology>
    </subcellularLocation>
</comment>
<evidence type="ECO:0000256" key="3">
    <source>
        <dbReference type="ARBA" id="ARBA00022475"/>
    </source>
</evidence>
<dbReference type="PROSITE" id="PS50928">
    <property type="entry name" value="ABC_TM1"/>
    <property type="match status" value="1"/>
</dbReference>
<evidence type="ECO:0000256" key="4">
    <source>
        <dbReference type="ARBA" id="ARBA00022692"/>
    </source>
</evidence>
<dbReference type="GO" id="GO:0005886">
    <property type="term" value="C:plasma membrane"/>
    <property type="evidence" value="ECO:0007669"/>
    <property type="project" value="UniProtKB-SubCell"/>
</dbReference>
<keyword evidence="6 7" id="KW-0472">Membrane</keyword>
<dbReference type="InterPro" id="IPR035906">
    <property type="entry name" value="MetI-like_sf"/>
</dbReference>
<evidence type="ECO:0000313" key="11">
    <source>
        <dbReference type="Proteomes" id="UP000756710"/>
    </source>
</evidence>
<evidence type="ECO:0000256" key="5">
    <source>
        <dbReference type="ARBA" id="ARBA00022989"/>
    </source>
</evidence>
<dbReference type="EMBL" id="LK022848">
    <property type="protein sequence ID" value="CDR02157.1"/>
    <property type="molecule type" value="Genomic_DNA"/>
</dbReference>
<dbReference type="InterPro" id="IPR000515">
    <property type="entry name" value="MetI-like"/>
</dbReference>
<name>A0A060ZJP0_9ACTN</name>
<comment type="similarity">
    <text evidence="7">Belongs to the binding-protein-dependent transport system permease family.</text>
</comment>
<feature type="transmembrane region" description="Helical" evidence="7">
    <location>
        <begin position="61"/>
        <end position="79"/>
    </location>
</feature>
<feature type="transmembrane region" description="Helical" evidence="7">
    <location>
        <begin position="85"/>
        <end position="108"/>
    </location>
</feature>
<organism evidence="9">
    <name type="scientific">Streptomyces iranensis</name>
    <dbReference type="NCBI Taxonomy" id="576784"/>
    <lineage>
        <taxon>Bacteria</taxon>
        <taxon>Bacillati</taxon>
        <taxon>Actinomycetota</taxon>
        <taxon>Actinomycetes</taxon>
        <taxon>Kitasatosporales</taxon>
        <taxon>Streptomycetaceae</taxon>
        <taxon>Streptomyces</taxon>
        <taxon>Streptomyces violaceusniger group</taxon>
    </lineage>
</organism>
<dbReference type="Pfam" id="PF00528">
    <property type="entry name" value="BPD_transp_1"/>
    <property type="match status" value="1"/>
</dbReference>
<dbReference type="GO" id="GO:0048473">
    <property type="term" value="P:D-methionine transmembrane transport"/>
    <property type="evidence" value="ECO:0007669"/>
    <property type="project" value="TreeGrafter"/>
</dbReference>
<evidence type="ECO:0000313" key="9">
    <source>
        <dbReference type="EMBL" id="CDR02157.1"/>
    </source>
</evidence>
<dbReference type="InterPro" id="IPR051322">
    <property type="entry name" value="AA_ABC_Transporter_Permease"/>
</dbReference>
<keyword evidence="2 7" id="KW-0813">Transport</keyword>
<feature type="transmembrane region" description="Helical" evidence="7">
    <location>
        <begin position="190"/>
        <end position="210"/>
    </location>
</feature>
<dbReference type="Proteomes" id="UP000756710">
    <property type="component" value="Unassembled WGS sequence"/>
</dbReference>
<dbReference type="EMBL" id="JAGGLR010000011">
    <property type="protein sequence ID" value="MBP2063166.1"/>
    <property type="molecule type" value="Genomic_DNA"/>
</dbReference>
<dbReference type="PANTHER" id="PTHR30450">
    <property type="entry name" value="ABC TRANSPORTER PERMEASE"/>
    <property type="match status" value="1"/>
</dbReference>
<evidence type="ECO:0000256" key="2">
    <source>
        <dbReference type="ARBA" id="ARBA00022448"/>
    </source>
</evidence>
<keyword evidence="4 7" id="KW-0812">Transmembrane</keyword>
<feature type="transmembrane region" description="Helical" evidence="7">
    <location>
        <begin position="20"/>
        <end position="41"/>
    </location>
</feature>
<evidence type="ECO:0000256" key="6">
    <source>
        <dbReference type="ARBA" id="ARBA00023136"/>
    </source>
</evidence>
<dbReference type="PANTHER" id="PTHR30450:SF1">
    <property type="entry name" value="D-METHIONINE TRANSPORT SYSTEM PERMEASE PROTEIN METI-RELATED"/>
    <property type="match status" value="1"/>
</dbReference>
<keyword evidence="3" id="KW-1003">Cell membrane</keyword>
<feature type="transmembrane region" description="Helical" evidence="7">
    <location>
        <begin position="163"/>
        <end position="184"/>
    </location>
</feature>
<evidence type="ECO:0000313" key="10">
    <source>
        <dbReference type="EMBL" id="MBP2063166.1"/>
    </source>
</evidence>
<keyword evidence="5 7" id="KW-1133">Transmembrane helix</keyword>
<sequence length="219" mass="23072">MSTDLDKLWPLLFPAIGQTLQMVAAVMVIVVAVGTPVGVVLHNSSPGALFPHRALRATLSWVVNLGRSLPFLILMAAIIPFTRYVAGTTIGVSAAIVPMSLAGIPYFARLVETALREVDREATEAGRAAGGSRLQVIVSVQLAEALPALVGSLTIAIVGMLEFSAIAGTIGAGGIGYLAISYGYERFDTTVMTATIVTLIVMVQVIQFTGDRIVRRLAH</sequence>
<reference evidence="10 11" key="2">
    <citation type="submission" date="2021-03" db="EMBL/GenBank/DDBJ databases">
        <title>Genomic Encyclopedia of Type Strains, Phase IV (KMG-IV): sequencing the most valuable type-strain genomes for metagenomic binning, comparative biology and taxonomic classification.</title>
        <authorList>
            <person name="Goeker M."/>
        </authorList>
    </citation>
    <scope>NUCLEOTIDE SEQUENCE [LARGE SCALE GENOMIC DNA]</scope>
    <source>
        <strain evidence="10 11">DSM 41954</strain>
    </source>
</reference>
<accession>A0A060ZJP0</accession>
<proteinExistence type="inferred from homology"/>
<gene>
    <name evidence="10" type="ORF">J2Z30_004187</name>
    <name evidence="9" type="ORF">SIRAN642</name>
</gene>
<dbReference type="RefSeq" id="WP_044566999.1">
    <property type="nucleotide sequence ID" value="NZ_BAABDR010000033.1"/>
</dbReference>
<protein>
    <submittedName>
        <fullName evidence="9">ABC transporter permease protein</fullName>
    </submittedName>
    <submittedName>
        <fullName evidence="10">ABC-type methionine transport system permease subunit</fullName>
    </submittedName>
</protein>
<dbReference type="SUPFAM" id="SSF161098">
    <property type="entry name" value="MetI-like"/>
    <property type="match status" value="1"/>
</dbReference>
<dbReference type="AlphaFoldDB" id="A0A060ZJP0"/>
<keyword evidence="11" id="KW-1185">Reference proteome</keyword>
<reference evidence="9" key="1">
    <citation type="submission" date="2014-05" db="EMBL/GenBank/DDBJ databases">
        <authorList>
            <person name="Horn Fabian"/>
        </authorList>
    </citation>
    <scope>NUCLEOTIDE SEQUENCE</scope>
</reference>
<dbReference type="Gene3D" id="1.10.3720.10">
    <property type="entry name" value="MetI-like"/>
    <property type="match status" value="1"/>
</dbReference>
<dbReference type="HOGENOM" id="CLU_077375_0_1_11"/>